<gene>
    <name evidence="1" type="ORF">HLY00_1683</name>
</gene>
<evidence type="ECO:0000313" key="2">
    <source>
        <dbReference type="Proteomes" id="UP000570517"/>
    </source>
</evidence>
<dbReference type="AlphaFoldDB" id="A0A850PVQ3"/>
<organism evidence="1 2">
    <name type="scientific">Mycolicibacterium hippocampi</name>
    <dbReference type="NCBI Taxonomy" id="659824"/>
    <lineage>
        <taxon>Bacteria</taxon>
        <taxon>Bacillati</taxon>
        <taxon>Actinomycetota</taxon>
        <taxon>Actinomycetes</taxon>
        <taxon>Mycobacteriales</taxon>
        <taxon>Mycobacteriaceae</taxon>
        <taxon>Mycolicibacterium</taxon>
    </lineage>
</organism>
<evidence type="ECO:0000313" key="1">
    <source>
        <dbReference type="EMBL" id="NVN51695.1"/>
    </source>
</evidence>
<dbReference type="RefSeq" id="WP_178359974.1">
    <property type="nucleotide sequence ID" value="NZ_JABFYL010000039.1"/>
</dbReference>
<accession>A0A850PVQ3</accession>
<comment type="caution">
    <text evidence="1">The sequence shown here is derived from an EMBL/GenBank/DDBJ whole genome shotgun (WGS) entry which is preliminary data.</text>
</comment>
<keyword evidence="2" id="KW-1185">Reference proteome</keyword>
<protein>
    <submittedName>
        <fullName evidence="1">Uncharacterized protein</fullName>
    </submittedName>
</protein>
<reference evidence="1 2" key="1">
    <citation type="submission" date="2020-05" db="EMBL/GenBank/DDBJ databases">
        <title>Draft genome sequence of Mycobacterium hippocampi DL, isolated from European seabass, Dicentrarchus labrax, reared in fish farms.</title>
        <authorList>
            <person name="Stathopoulou P."/>
            <person name="Asimakis E."/>
            <person name="Tzokas K."/>
            <person name="Batargias C."/>
            <person name="Tsiamis G."/>
        </authorList>
    </citation>
    <scope>NUCLEOTIDE SEQUENCE [LARGE SCALE GENOMIC DNA]</scope>
    <source>
        <strain evidence="1 2">DL</strain>
    </source>
</reference>
<proteinExistence type="predicted"/>
<name>A0A850PVQ3_9MYCO</name>
<dbReference type="EMBL" id="JABFYL010000039">
    <property type="protein sequence ID" value="NVN51695.1"/>
    <property type="molecule type" value="Genomic_DNA"/>
</dbReference>
<dbReference type="Proteomes" id="UP000570517">
    <property type="component" value="Unassembled WGS sequence"/>
</dbReference>
<sequence>MSAPRYRHAARTGNRGSRWMDVRYAGTCKVCGAAIAAGERAFWDAAARTVTCWSLACCEADGLTRQEWQGSPVSGGYVSVRADRRIGSGLAR</sequence>